<dbReference type="HOGENOM" id="CLU_1989062_0_0_9"/>
<evidence type="ECO:0000313" key="1">
    <source>
        <dbReference type="EMBL" id="ABO50052.1"/>
    </source>
</evidence>
<accession>A4J4P9</accession>
<reference evidence="1 2" key="1">
    <citation type="submission" date="2007-03" db="EMBL/GenBank/DDBJ databases">
        <title>Complete sequence of Desulfotomaculum reducens MI-1.</title>
        <authorList>
            <consortium name="US DOE Joint Genome Institute"/>
            <person name="Copeland A."/>
            <person name="Lucas S."/>
            <person name="Lapidus A."/>
            <person name="Barry K."/>
            <person name="Detter J.C."/>
            <person name="Glavina del Rio T."/>
            <person name="Hammon N."/>
            <person name="Israni S."/>
            <person name="Dalin E."/>
            <person name="Tice H."/>
            <person name="Pitluck S."/>
            <person name="Sims D."/>
            <person name="Brettin T."/>
            <person name="Bruce D."/>
            <person name="Han C."/>
            <person name="Tapia R."/>
            <person name="Schmutz J."/>
            <person name="Larimer F."/>
            <person name="Land M."/>
            <person name="Hauser L."/>
            <person name="Kyrpides N."/>
            <person name="Kim E."/>
            <person name="Tebo B.M."/>
            <person name="Richardson P."/>
        </authorList>
    </citation>
    <scope>NUCLEOTIDE SEQUENCE [LARGE SCALE GENOMIC DNA]</scope>
    <source>
        <strain evidence="1 2">MI-1</strain>
    </source>
</reference>
<dbReference type="RefSeq" id="WP_011877868.1">
    <property type="nucleotide sequence ID" value="NC_009253.1"/>
</dbReference>
<evidence type="ECO:0000313" key="2">
    <source>
        <dbReference type="Proteomes" id="UP000001556"/>
    </source>
</evidence>
<dbReference type="EMBL" id="CP000612">
    <property type="protein sequence ID" value="ABO50052.1"/>
    <property type="molecule type" value="Genomic_DNA"/>
</dbReference>
<dbReference type="OrthoDB" id="9787585at2"/>
<dbReference type="STRING" id="349161.Dred_1522"/>
<proteinExistence type="predicted"/>
<dbReference type="eggNOG" id="COG3973">
    <property type="taxonomic scope" value="Bacteria"/>
</dbReference>
<organism evidence="1 2">
    <name type="scientific">Desulforamulus reducens (strain ATCC BAA-1160 / DSM 100696 / MI-1)</name>
    <name type="common">Desulfotomaculum reducens</name>
    <dbReference type="NCBI Taxonomy" id="349161"/>
    <lineage>
        <taxon>Bacteria</taxon>
        <taxon>Bacillati</taxon>
        <taxon>Bacillota</taxon>
        <taxon>Clostridia</taxon>
        <taxon>Eubacteriales</taxon>
        <taxon>Peptococcaceae</taxon>
        <taxon>Desulforamulus</taxon>
    </lineage>
</organism>
<dbReference type="InterPro" id="IPR027417">
    <property type="entry name" value="P-loop_NTPase"/>
</dbReference>
<dbReference type="KEGG" id="drm:Dred_1522"/>
<dbReference type="Gene3D" id="3.40.50.300">
    <property type="entry name" value="P-loop containing nucleotide triphosphate hydrolases"/>
    <property type="match status" value="1"/>
</dbReference>
<dbReference type="Proteomes" id="UP000001556">
    <property type="component" value="Chromosome"/>
</dbReference>
<dbReference type="AlphaFoldDB" id="A4J4P9"/>
<protein>
    <submittedName>
        <fullName evidence="1">Uncharacterized protein</fullName>
    </submittedName>
</protein>
<keyword evidence="2" id="KW-1185">Reference proteome</keyword>
<name>A4J4P9_DESRM</name>
<gene>
    <name evidence="1" type="ordered locus">Dred_1522</name>
</gene>
<sequence>MESGKMANKKLQLIALKKDMYENTAHSAYDFDKVTEINQHLSGVIDETLSYKNTQKQAEKVYSRLKNRVEVQLLRSCEGKMAKGAIIIPAYMAKGLEFDVVMVYNANEQNYSSKFDKKLRENLSK</sequence>